<evidence type="ECO:0000313" key="2">
    <source>
        <dbReference type="EMBL" id="KAF1947870.1"/>
    </source>
</evidence>
<dbReference type="GO" id="GO:0016787">
    <property type="term" value="F:hydrolase activity"/>
    <property type="evidence" value="ECO:0007669"/>
    <property type="project" value="UniProtKB-KW"/>
</dbReference>
<keyword evidence="2" id="KW-0378">Hydrolase</keyword>
<evidence type="ECO:0000313" key="3">
    <source>
        <dbReference type="Proteomes" id="UP000800038"/>
    </source>
</evidence>
<name>A0A6A5T6Q6_9PLEO</name>
<dbReference type="InterPro" id="IPR000073">
    <property type="entry name" value="AB_hydrolase_1"/>
</dbReference>
<dbReference type="PANTHER" id="PTHR45763:SF46">
    <property type="entry name" value="AB HYDROLASE-1 DOMAIN-CONTAINING PROTEIN"/>
    <property type="match status" value="1"/>
</dbReference>
<dbReference type="Pfam" id="PF00561">
    <property type="entry name" value="Abhydrolase_1"/>
    <property type="match status" value="1"/>
</dbReference>
<accession>A0A6A5T6Q6</accession>
<organism evidence="2 3">
    <name type="scientific">Clathrospora elynae</name>
    <dbReference type="NCBI Taxonomy" id="706981"/>
    <lineage>
        <taxon>Eukaryota</taxon>
        <taxon>Fungi</taxon>
        <taxon>Dikarya</taxon>
        <taxon>Ascomycota</taxon>
        <taxon>Pezizomycotina</taxon>
        <taxon>Dothideomycetes</taxon>
        <taxon>Pleosporomycetidae</taxon>
        <taxon>Pleosporales</taxon>
        <taxon>Diademaceae</taxon>
        <taxon>Clathrospora</taxon>
    </lineage>
</organism>
<protein>
    <submittedName>
        <fullName evidence="2">Alpha/beta hydrolase fold domain-containing protein</fullName>
    </submittedName>
</protein>
<reference evidence="2" key="1">
    <citation type="journal article" date="2020" name="Stud. Mycol.">
        <title>101 Dothideomycetes genomes: a test case for predicting lifestyles and emergence of pathogens.</title>
        <authorList>
            <person name="Haridas S."/>
            <person name="Albert R."/>
            <person name="Binder M."/>
            <person name="Bloem J."/>
            <person name="Labutti K."/>
            <person name="Salamov A."/>
            <person name="Andreopoulos B."/>
            <person name="Baker S."/>
            <person name="Barry K."/>
            <person name="Bills G."/>
            <person name="Bluhm B."/>
            <person name="Cannon C."/>
            <person name="Castanera R."/>
            <person name="Culley D."/>
            <person name="Daum C."/>
            <person name="Ezra D."/>
            <person name="Gonzalez J."/>
            <person name="Henrissat B."/>
            <person name="Kuo A."/>
            <person name="Liang C."/>
            <person name="Lipzen A."/>
            <person name="Lutzoni F."/>
            <person name="Magnuson J."/>
            <person name="Mondo S."/>
            <person name="Nolan M."/>
            <person name="Ohm R."/>
            <person name="Pangilinan J."/>
            <person name="Park H.-J."/>
            <person name="Ramirez L."/>
            <person name="Alfaro M."/>
            <person name="Sun H."/>
            <person name="Tritt A."/>
            <person name="Yoshinaga Y."/>
            <person name="Zwiers L.-H."/>
            <person name="Turgeon B."/>
            <person name="Goodwin S."/>
            <person name="Spatafora J."/>
            <person name="Crous P."/>
            <person name="Grigoriev I."/>
        </authorList>
    </citation>
    <scope>NUCLEOTIDE SEQUENCE</scope>
    <source>
        <strain evidence="2">CBS 161.51</strain>
    </source>
</reference>
<dbReference type="InterPro" id="IPR029058">
    <property type="entry name" value="AB_hydrolase_fold"/>
</dbReference>
<gene>
    <name evidence="2" type="ORF">EJ02DRAFT_333039</name>
</gene>
<dbReference type="AlphaFoldDB" id="A0A6A5T6Q6"/>
<dbReference type="PANTHER" id="PTHR45763">
    <property type="entry name" value="HYDROLASE, ALPHA/BETA FOLD FAMILY PROTEIN, EXPRESSED-RELATED"/>
    <property type="match status" value="1"/>
</dbReference>
<keyword evidence="3" id="KW-1185">Reference proteome</keyword>
<sequence>MLENKSMRLEDGRTLSYAIYGSPMPKQTVVYMHGFPSSRFEGKLWHSACAKHSIRLVVPDRPGNGLSTPQVNRRILDWPADVLALTAHLKVNEFYILGVSGGASYALACVKEMAKERLLGATIVSGLYPVKLGTAGMLLPTRIILWVAPWMTGLTTVLFDAMMGKAVRNEDPKVFEDILAKEMENRHAGDRDAIKDPANWPAFVAMSRESFHQGSEGASWEARLNGSDWGFELGQLHVGEHGIPLTLWHGADDANCPAAMAQKAKDMMPDSVLHLMEGEGHVSFIFRDTDVILEGLMGQVEREEYMRAGT</sequence>
<feature type="domain" description="AB hydrolase-1" evidence="1">
    <location>
        <begin position="28"/>
        <end position="287"/>
    </location>
</feature>
<dbReference type="Gene3D" id="3.40.50.1820">
    <property type="entry name" value="alpha/beta hydrolase"/>
    <property type="match status" value="1"/>
</dbReference>
<dbReference type="EMBL" id="ML975997">
    <property type="protein sequence ID" value="KAF1947870.1"/>
    <property type="molecule type" value="Genomic_DNA"/>
</dbReference>
<dbReference type="Proteomes" id="UP000800038">
    <property type="component" value="Unassembled WGS sequence"/>
</dbReference>
<proteinExistence type="predicted"/>
<dbReference type="OrthoDB" id="294702at2759"/>
<dbReference type="SUPFAM" id="SSF53474">
    <property type="entry name" value="alpha/beta-Hydrolases"/>
    <property type="match status" value="1"/>
</dbReference>
<evidence type="ECO:0000259" key="1">
    <source>
        <dbReference type="Pfam" id="PF00561"/>
    </source>
</evidence>